<protein>
    <submittedName>
        <fullName evidence="1">Uncharacterized protein</fullName>
    </submittedName>
</protein>
<keyword evidence="2" id="KW-1185">Reference proteome</keyword>
<organism evidence="1 2">
    <name type="scientific">Brassica rapa subsp. trilocularis</name>
    <dbReference type="NCBI Taxonomy" id="1813537"/>
    <lineage>
        <taxon>Eukaryota</taxon>
        <taxon>Viridiplantae</taxon>
        <taxon>Streptophyta</taxon>
        <taxon>Embryophyta</taxon>
        <taxon>Tracheophyta</taxon>
        <taxon>Spermatophyta</taxon>
        <taxon>Magnoliopsida</taxon>
        <taxon>eudicotyledons</taxon>
        <taxon>Gunneridae</taxon>
        <taxon>Pentapetalae</taxon>
        <taxon>rosids</taxon>
        <taxon>malvids</taxon>
        <taxon>Brassicales</taxon>
        <taxon>Brassicaceae</taxon>
        <taxon>Brassiceae</taxon>
        <taxon>Brassica</taxon>
    </lineage>
</organism>
<name>A0ABQ7MNA5_BRACM</name>
<evidence type="ECO:0000313" key="2">
    <source>
        <dbReference type="Proteomes" id="UP000823674"/>
    </source>
</evidence>
<evidence type="ECO:0000313" key="1">
    <source>
        <dbReference type="EMBL" id="KAG5400219.1"/>
    </source>
</evidence>
<comment type="caution">
    <text evidence="1">The sequence shown here is derived from an EMBL/GenBank/DDBJ whole genome shotgun (WGS) entry which is preliminary data.</text>
</comment>
<gene>
    <name evidence="1" type="primary">A04p014530.1_BraROA</name>
    <name evidence="1" type="ORF">IGI04_014826</name>
</gene>
<sequence length="158" mass="18521">MPLTFFSENGFLLSKPHHLQPLKLTILGGSLLFEILGAWRRLLCAKQVISLVETIKSVFFPYMFAKTTFGADFVHISLFVKKKFEMTSIRLTRKSFVRQLTRKSSMILFRDSGQTLFILNDFHVSRRMGLQYLKRLSWTSSRRLTISQKTQKTFWGYI</sequence>
<dbReference type="Proteomes" id="UP000823674">
    <property type="component" value="Chromosome A04"/>
</dbReference>
<dbReference type="EMBL" id="JADBGQ010000004">
    <property type="protein sequence ID" value="KAG5400219.1"/>
    <property type="molecule type" value="Genomic_DNA"/>
</dbReference>
<accession>A0ABQ7MNA5</accession>
<proteinExistence type="predicted"/>
<feature type="non-terminal residue" evidence="1">
    <location>
        <position position="158"/>
    </location>
</feature>
<reference evidence="1 2" key="1">
    <citation type="submission" date="2021-03" db="EMBL/GenBank/DDBJ databases">
        <authorList>
            <person name="King G.J."/>
            <person name="Bancroft I."/>
            <person name="Baten A."/>
            <person name="Bloomfield J."/>
            <person name="Borpatragohain P."/>
            <person name="He Z."/>
            <person name="Irish N."/>
            <person name="Irwin J."/>
            <person name="Liu K."/>
            <person name="Mauleon R.P."/>
            <person name="Moore J."/>
            <person name="Morris R."/>
            <person name="Ostergaard L."/>
            <person name="Wang B."/>
            <person name="Wells R."/>
        </authorList>
    </citation>
    <scope>NUCLEOTIDE SEQUENCE [LARGE SCALE GENOMIC DNA]</scope>
    <source>
        <strain evidence="1">R-o-18</strain>
        <tissue evidence="1">Leaf</tissue>
    </source>
</reference>